<reference evidence="8 12" key="2">
    <citation type="journal article" date="2017" name="Front. Microbiol.">
        <title>New Insights into the Diversity of the Genus Faecalibacterium.</title>
        <authorList>
            <person name="Benevides L."/>
            <person name="Burman S."/>
            <person name="Martin R."/>
            <person name="Robert V."/>
            <person name="Thomas M."/>
            <person name="Miquel S."/>
            <person name="Chain F."/>
            <person name="Sokol H."/>
            <person name="Bermudez-Humaran L.G."/>
            <person name="Morrison M."/>
            <person name="Langella P."/>
            <person name="Azevedo V.A."/>
            <person name="Chatel J.M."/>
            <person name="Soares S."/>
        </authorList>
    </citation>
    <scope>NUCLEOTIDE SEQUENCE [LARGE SCALE GENOMIC DNA]</scope>
    <source>
        <strain evidence="8 12">CNCM I 4644</strain>
    </source>
</reference>
<dbReference type="Pfam" id="PF00356">
    <property type="entry name" value="LacI"/>
    <property type="match status" value="1"/>
</dbReference>
<evidence type="ECO:0000256" key="1">
    <source>
        <dbReference type="ARBA" id="ARBA00022491"/>
    </source>
</evidence>
<keyword evidence="3 7" id="KW-0238">DNA-binding</keyword>
<dbReference type="OrthoDB" id="369222at2"/>
<dbReference type="Gene3D" id="3.40.50.2300">
    <property type="match status" value="2"/>
</dbReference>
<evidence type="ECO:0000313" key="11">
    <source>
        <dbReference type="Proteomes" id="UP000095649"/>
    </source>
</evidence>
<dbReference type="PROSITE" id="PS50932">
    <property type="entry name" value="HTH_LACI_2"/>
    <property type="match status" value="1"/>
</dbReference>
<protein>
    <submittedName>
        <fullName evidence="7 8">Transcriptional regulator</fullName>
    </submittedName>
    <submittedName>
        <fullName evidence="6">Ribose operon repressor</fullName>
    </submittedName>
</protein>
<evidence type="ECO:0000259" key="5">
    <source>
        <dbReference type="PROSITE" id="PS50932"/>
    </source>
</evidence>
<dbReference type="SMART" id="SM00354">
    <property type="entry name" value="HTH_LACI"/>
    <property type="match status" value="1"/>
</dbReference>
<evidence type="ECO:0000313" key="13">
    <source>
        <dbReference type="Proteomes" id="UP000250550"/>
    </source>
</evidence>
<name>A0A173UEZ1_9FIRM</name>
<dbReference type="AlphaFoldDB" id="A0A173UEZ1"/>
<dbReference type="InterPro" id="IPR000843">
    <property type="entry name" value="HTH_LacI"/>
</dbReference>
<dbReference type="Proteomes" id="UP000251144">
    <property type="component" value="Unassembled WGS sequence"/>
</dbReference>
<evidence type="ECO:0000313" key="14">
    <source>
        <dbReference type="Proteomes" id="UP000251144"/>
    </source>
</evidence>
<dbReference type="Gene3D" id="1.10.260.40">
    <property type="entry name" value="lambda repressor-like DNA-binding domains"/>
    <property type="match status" value="1"/>
</dbReference>
<accession>A0A173UEZ1</accession>
<dbReference type="GO" id="GO:0000976">
    <property type="term" value="F:transcription cis-regulatory region binding"/>
    <property type="evidence" value="ECO:0007669"/>
    <property type="project" value="TreeGrafter"/>
</dbReference>
<evidence type="ECO:0000256" key="2">
    <source>
        <dbReference type="ARBA" id="ARBA00023015"/>
    </source>
</evidence>
<proteinExistence type="predicted"/>
<gene>
    <name evidence="6" type="primary">rbsR_2</name>
    <name evidence="10" type="ORF">C4N21_06780</name>
    <name evidence="9" type="ORF">C4N26_14440</name>
    <name evidence="8" type="ORF">CGS59_09805</name>
    <name evidence="6" type="ORF">ERS852582_02062</name>
    <name evidence="7" type="ORF">GKE10_10955</name>
</gene>
<reference evidence="13 14" key="4">
    <citation type="submission" date="2018-02" db="EMBL/GenBank/DDBJ databases">
        <title>Complete genome sequencing of Faecalibacterium prausnitzii strains isolated from the human gut.</title>
        <authorList>
            <person name="Fitzgerald B.C."/>
            <person name="Shkoporov A.N."/>
            <person name="Ross P.R."/>
            <person name="Hill C."/>
        </authorList>
    </citation>
    <scope>NUCLEOTIDE SEQUENCE [LARGE SCALE GENOMIC DNA]</scope>
    <source>
        <strain evidence="10 13">APC924/119</strain>
        <strain evidence="9 14">APC942/32-1</strain>
    </source>
</reference>
<dbReference type="EMBL" id="CYXN01000019">
    <property type="protein sequence ID" value="CUN13000.1"/>
    <property type="molecule type" value="Genomic_DNA"/>
</dbReference>
<sequence length="329" mass="36535">MAKQNTAPTMKDVAKEAGVSLGTVSKVINGIPVGDEYRKKVEQAIKTLDYHINAYAKGLKNNRTYTVAVILPNLLNPFFSMVAHYINRALVNRGYRMLLCDTEYDYTKEQEMVQMVAQNKVDGIIALTYNPDLKIPPDVRSVSIDRYLSGSTTCVASDNYNGGRLAAQKLVENGCKNLAFLRIGSPLTSETNKRRDGFVAECEAMQLPCTQKILMDDAPLSEFEHFLEENLKDGRLAFDGIFCVTDKLAVAVIKMLRRMGQRVPEDVQVIGYDGLRAFGDQDYYCSTIIQPVEAMAETCVDLVLQDSHANTPSLLCLPVRYAYGGTTKA</sequence>
<dbReference type="SUPFAM" id="SSF53822">
    <property type="entry name" value="Periplasmic binding protein-like I"/>
    <property type="match status" value="1"/>
</dbReference>
<dbReference type="EMBL" id="PRLB01000023">
    <property type="protein sequence ID" value="RAW49615.1"/>
    <property type="molecule type" value="Genomic_DNA"/>
</dbReference>
<dbReference type="Proteomes" id="UP000250550">
    <property type="component" value="Unassembled WGS sequence"/>
</dbReference>
<dbReference type="CDD" id="cd06291">
    <property type="entry name" value="PBP1_Qymf-like"/>
    <property type="match status" value="1"/>
</dbReference>
<dbReference type="PRINTS" id="PR00036">
    <property type="entry name" value="HTHLACI"/>
</dbReference>
<evidence type="ECO:0000313" key="10">
    <source>
        <dbReference type="EMBL" id="RAW65411.1"/>
    </source>
</evidence>
<reference evidence="7 15" key="5">
    <citation type="journal article" date="2019" name="Nat. Med.">
        <title>A library of human gut bacterial isolates paired with longitudinal multiomics data enables mechanistic microbiome research.</title>
        <authorList>
            <person name="Poyet M."/>
            <person name="Groussin M."/>
            <person name="Gibbons S.M."/>
            <person name="Avila-Pacheco J."/>
            <person name="Jiang X."/>
            <person name="Kearney S.M."/>
            <person name="Perrotta A.R."/>
            <person name="Berdy B."/>
            <person name="Zhao S."/>
            <person name="Lieberman T.D."/>
            <person name="Swanson P.K."/>
            <person name="Smith M."/>
            <person name="Roesemann S."/>
            <person name="Alexander J.E."/>
            <person name="Rich S.A."/>
            <person name="Livny J."/>
            <person name="Vlamakis H."/>
            <person name="Clish C."/>
            <person name="Bullock K."/>
            <person name="Deik A."/>
            <person name="Scott J."/>
            <person name="Pierce K.A."/>
            <person name="Xavier R.J."/>
            <person name="Alm E.J."/>
        </authorList>
    </citation>
    <scope>NUCLEOTIDE SEQUENCE [LARGE SCALE GENOMIC DNA]</scope>
    <source>
        <strain evidence="7 15">BIOML-B1</strain>
    </source>
</reference>
<dbReference type="Proteomes" id="UP000220480">
    <property type="component" value="Unassembled WGS sequence"/>
</dbReference>
<dbReference type="PANTHER" id="PTHR30146">
    <property type="entry name" value="LACI-RELATED TRANSCRIPTIONAL REPRESSOR"/>
    <property type="match status" value="1"/>
</dbReference>
<dbReference type="InterPro" id="IPR010982">
    <property type="entry name" value="Lambda_DNA-bd_dom_sf"/>
</dbReference>
<dbReference type="PANTHER" id="PTHR30146:SF95">
    <property type="entry name" value="RIBOSE OPERON REPRESSOR"/>
    <property type="match status" value="1"/>
</dbReference>
<dbReference type="CDD" id="cd01392">
    <property type="entry name" value="HTH_LacI"/>
    <property type="match status" value="1"/>
</dbReference>
<dbReference type="EMBL" id="NMTZ01000023">
    <property type="protein sequence ID" value="PDX83590.1"/>
    <property type="molecule type" value="Genomic_DNA"/>
</dbReference>
<dbReference type="Proteomes" id="UP000095649">
    <property type="component" value="Unassembled WGS sequence"/>
</dbReference>
<dbReference type="EMBL" id="WKQM01000024">
    <property type="protein sequence ID" value="MSC52408.1"/>
    <property type="molecule type" value="Genomic_DNA"/>
</dbReference>
<evidence type="ECO:0000313" key="9">
    <source>
        <dbReference type="EMBL" id="RAW49615.1"/>
    </source>
</evidence>
<keyword evidence="4" id="KW-0804">Transcription</keyword>
<evidence type="ECO:0000313" key="15">
    <source>
        <dbReference type="Proteomes" id="UP000462091"/>
    </source>
</evidence>
<keyword evidence="1" id="KW-0678">Repressor</keyword>
<reference evidence="6 11" key="1">
    <citation type="submission" date="2015-09" db="EMBL/GenBank/DDBJ databases">
        <authorList>
            <consortium name="Pathogen Informatics"/>
        </authorList>
    </citation>
    <scope>NUCLEOTIDE SEQUENCE [LARGE SCALE GENOMIC DNA]</scope>
    <source>
        <strain evidence="6 11">2789STDY5834970</strain>
    </source>
</reference>
<evidence type="ECO:0000313" key="12">
    <source>
        <dbReference type="Proteomes" id="UP000220480"/>
    </source>
</evidence>
<evidence type="ECO:0000256" key="4">
    <source>
        <dbReference type="ARBA" id="ARBA00023163"/>
    </source>
</evidence>
<evidence type="ECO:0000313" key="8">
    <source>
        <dbReference type="EMBL" id="PDX83590.1"/>
    </source>
</evidence>
<dbReference type="GO" id="GO:0003700">
    <property type="term" value="F:DNA-binding transcription factor activity"/>
    <property type="evidence" value="ECO:0007669"/>
    <property type="project" value="TreeGrafter"/>
</dbReference>
<evidence type="ECO:0000313" key="6">
    <source>
        <dbReference type="EMBL" id="CUN13000.1"/>
    </source>
</evidence>
<dbReference type="EMBL" id="PRLF01000007">
    <property type="protein sequence ID" value="RAW65411.1"/>
    <property type="molecule type" value="Genomic_DNA"/>
</dbReference>
<feature type="domain" description="HTH lacI-type" evidence="5">
    <location>
        <begin position="8"/>
        <end position="61"/>
    </location>
</feature>
<dbReference type="SUPFAM" id="SSF47413">
    <property type="entry name" value="lambda repressor-like DNA-binding domains"/>
    <property type="match status" value="1"/>
</dbReference>
<evidence type="ECO:0000313" key="7">
    <source>
        <dbReference type="EMBL" id="MSC52408.1"/>
    </source>
</evidence>
<dbReference type="RefSeq" id="WP_055186449.1">
    <property type="nucleotide sequence ID" value="NZ_BNEV01000019.1"/>
</dbReference>
<dbReference type="PROSITE" id="PS00356">
    <property type="entry name" value="HTH_LACI_1"/>
    <property type="match status" value="1"/>
</dbReference>
<reference evidence="8" key="3">
    <citation type="submission" date="2017-07" db="EMBL/GenBank/DDBJ databases">
        <authorList>
            <person name="Sun Z.S."/>
            <person name="Albrecht U."/>
            <person name="Echele G."/>
            <person name="Lee C.C."/>
        </authorList>
    </citation>
    <scope>NUCLEOTIDE SEQUENCE</scope>
    <source>
        <strain evidence="8">CNCM I 4644</strain>
    </source>
</reference>
<dbReference type="Pfam" id="PF13377">
    <property type="entry name" value="Peripla_BP_3"/>
    <property type="match status" value="1"/>
</dbReference>
<organism evidence="6 11">
    <name type="scientific">Faecalibacterium prausnitzii</name>
    <dbReference type="NCBI Taxonomy" id="853"/>
    <lineage>
        <taxon>Bacteria</taxon>
        <taxon>Bacillati</taxon>
        <taxon>Bacillota</taxon>
        <taxon>Clostridia</taxon>
        <taxon>Eubacteriales</taxon>
        <taxon>Oscillospiraceae</taxon>
        <taxon>Faecalibacterium</taxon>
    </lineage>
</organism>
<dbReference type="InterPro" id="IPR028082">
    <property type="entry name" value="Peripla_BP_I"/>
</dbReference>
<keyword evidence="2" id="KW-0805">Transcription regulation</keyword>
<dbReference type="Proteomes" id="UP000462091">
    <property type="component" value="Unassembled WGS sequence"/>
</dbReference>
<dbReference type="InterPro" id="IPR046335">
    <property type="entry name" value="LacI/GalR-like_sensor"/>
</dbReference>
<evidence type="ECO:0000256" key="3">
    <source>
        <dbReference type="ARBA" id="ARBA00023125"/>
    </source>
</evidence>